<evidence type="ECO:0000313" key="3">
    <source>
        <dbReference type="EMBL" id="CAF2053189.1"/>
    </source>
</evidence>
<dbReference type="InterPro" id="IPR036617">
    <property type="entry name" value="BAF_sf"/>
</dbReference>
<dbReference type="InterPro" id="IPR004122">
    <property type="entry name" value="BAF_prot"/>
</dbReference>
<evidence type="ECO:0000313" key="4">
    <source>
        <dbReference type="Proteomes" id="UP000663824"/>
    </source>
</evidence>
<reference evidence="3" key="1">
    <citation type="submission" date="2021-02" db="EMBL/GenBank/DDBJ databases">
        <authorList>
            <person name="Nowell W R."/>
        </authorList>
    </citation>
    <scope>NUCLEOTIDE SEQUENCE</scope>
</reference>
<dbReference type="Gene3D" id="1.10.150.40">
    <property type="entry name" value="Barrier-to-autointegration factor, BAF"/>
    <property type="match status" value="1"/>
</dbReference>
<name>A0A816PVS2_9BILA</name>
<dbReference type="Pfam" id="PF02961">
    <property type="entry name" value="SAM_BAF"/>
    <property type="match status" value="1"/>
</dbReference>
<sequence length="849" mass="95489">MILMISIESNYDSSKKSLHASLQIRTNKHRCFIFCIGHTSLTCVPGIGKKNKQLLNQSGIHDLTTLYSKYRSIDNIEDFKQWLMYDIGFTSYQANMTTCGISSKLGDFEDTYTGLLPICCSSKERRNEKYSLLLNHGNINKRYRHIQSTNEKNNEREIKRLKIEEIKSEKRLINSFHDQIENQKLVNTSTEHESFISVTANDSITNKGARPSPIDDQLFNSSRDKLSNKYESSDNQISQQTTTDVGIDSEKQKRPSLEQISLSHEFPNLSLEIAKSNQATTNLKLNNSISSQQLRLNSIFNSIDETLSIKESLNVSSKIDSELTKFKHNRDQEQINGITTEKSSITHKSTLVKVGSNLLTESLIEENSQAERNEELPAMDHNNLTMLCESASDSEDKLNGIFASAKEKFQFTVEAVQDEKDELLSAIEISPNSTFKNNLSRKSILRSTQSNSTSYFDTSILLALIKQHEHTQTKLFPKIKSSITESAKTIINDKTNLEKTSKSTEIDNKSISAIRRSYALLPVSTPAALPIKPKSMKKIDDKFNNISLISASNNPSSRKENDLEQDELLAFSQIMNDTNGCNIKSSLSTDKLISSTVNLSSVMPDNKSQEHKIQNFEEQIEKMISQIMSQALQIAQEARKSSELHTPTFAIQSYNEQVQSTILSPMVKSKSKDSRSLALLEQDSIIRNAASQIQIDQYQNNTTNIKENSSGNSKPKHVQQDYSNILSMVNPMSLSNTGNIFNEISSSFHTHSSADETVKKLSKSTIEYIKSISSPKINPQSLVTDQKLNNQHQQENEIDLTAMPIGSFPTTNVSKRNPVIEFDSFSVSNKECSLSKFCNQITKPNSFDG</sequence>
<dbReference type="Proteomes" id="UP000663824">
    <property type="component" value="Unassembled WGS sequence"/>
</dbReference>
<organism evidence="3 4">
    <name type="scientific">Rotaria magnacalcarata</name>
    <dbReference type="NCBI Taxonomy" id="392030"/>
    <lineage>
        <taxon>Eukaryota</taxon>
        <taxon>Metazoa</taxon>
        <taxon>Spiralia</taxon>
        <taxon>Gnathifera</taxon>
        <taxon>Rotifera</taxon>
        <taxon>Eurotatoria</taxon>
        <taxon>Bdelloidea</taxon>
        <taxon>Philodinida</taxon>
        <taxon>Philodinidae</taxon>
        <taxon>Rotaria</taxon>
    </lineage>
</organism>
<protein>
    <submittedName>
        <fullName evidence="3">Uncharacterized protein</fullName>
    </submittedName>
</protein>
<dbReference type="GO" id="GO:0003677">
    <property type="term" value="F:DNA binding"/>
    <property type="evidence" value="ECO:0007669"/>
    <property type="project" value="InterPro"/>
</dbReference>
<accession>A0A816PVS2</accession>
<dbReference type="EMBL" id="CAJNRE010006201">
    <property type="protein sequence ID" value="CAF2053189.1"/>
    <property type="molecule type" value="Genomic_DNA"/>
</dbReference>
<comment type="caution">
    <text evidence="3">The sequence shown here is derived from an EMBL/GenBank/DDBJ whole genome shotgun (WGS) entry which is preliminary data.</text>
</comment>
<evidence type="ECO:0000256" key="2">
    <source>
        <dbReference type="SAM" id="MobiDB-lite"/>
    </source>
</evidence>
<feature type="coiled-coil region" evidence="1">
    <location>
        <begin position="606"/>
        <end position="633"/>
    </location>
</feature>
<feature type="compositionally biased region" description="Polar residues" evidence="2">
    <location>
        <begin position="233"/>
        <end position="244"/>
    </location>
</feature>
<evidence type="ECO:0000256" key="1">
    <source>
        <dbReference type="SAM" id="Coils"/>
    </source>
</evidence>
<proteinExistence type="predicted"/>
<gene>
    <name evidence="3" type="ORF">MBJ925_LOCUS13508</name>
</gene>
<keyword evidence="1" id="KW-0175">Coiled coil</keyword>
<feature type="region of interest" description="Disordered" evidence="2">
    <location>
        <begin position="225"/>
        <end position="254"/>
    </location>
</feature>
<dbReference type="AlphaFoldDB" id="A0A816PVS2"/>